<dbReference type="InterPro" id="IPR013078">
    <property type="entry name" value="His_Pase_superF_clade-1"/>
</dbReference>
<dbReference type="InterPro" id="IPR022492">
    <property type="entry name" value="Phosphomutase_MSMEG4193_put"/>
</dbReference>
<dbReference type="NCBIfam" id="TIGR03848">
    <property type="entry name" value="MSMEG_4193"/>
    <property type="match status" value="1"/>
</dbReference>
<dbReference type="SUPFAM" id="SSF53254">
    <property type="entry name" value="Phosphoglycerate mutase-like"/>
    <property type="match status" value="1"/>
</dbReference>
<dbReference type="InterPro" id="IPR050275">
    <property type="entry name" value="PGM_Phosphatase"/>
</dbReference>
<evidence type="ECO:0000313" key="3">
    <source>
        <dbReference type="Proteomes" id="UP000791080"/>
    </source>
</evidence>
<evidence type="ECO:0000256" key="1">
    <source>
        <dbReference type="SAM" id="MobiDB-lite"/>
    </source>
</evidence>
<reference evidence="2 3" key="1">
    <citation type="submission" date="2022-06" db="EMBL/GenBank/DDBJ databases">
        <title>Genomic Encyclopedia of Type Strains, Phase I: the one thousand microbial genomes (KMG-I) project.</title>
        <authorList>
            <person name="Kyrpides N."/>
        </authorList>
    </citation>
    <scope>NUCLEOTIDE SEQUENCE [LARGE SCALE GENOMIC DNA]</scope>
    <source>
        <strain evidence="2 3">DSM 43889</strain>
    </source>
</reference>
<protein>
    <submittedName>
        <fullName evidence="2">Phosphomutase, MSMEG_4193 family</fullName>
    </submittedName>
</protein>
<keyword evidence="3" id="KW-1185">Reference proteome</keyword>
<feature type="compositionally biased region" description="Gly residues" evidence="1">
    <location>
        <begin position="18"/>
        <end position="28"/>
    </location>
</feature>
<organism evidence="2 3">
    <name type="scientific">Actinoalloteichus caeruleus DSM 43889</name>
    <dbReference type="NCBI Taxonomy" id="1120930"/>
    <lineage>
        <taxon>Bacteria</taxon>
        <taxon>Bacillati</taxon>
        <taxon>Actinomycetota</taxon>
        <taxon>Actinomycetes</taxon>
        <taxon>Pseudonocardiales</taxon>
        <taxon>Pseudonocardiaceae</taxon>
        <taxon>Actinoalloteichus</taxon>
        <taxon>Actinoalloteichus cyanogriseus</taxon>
    </lineage>
</organism>
<comment type="caution">
    <text evidence="2">The sequence shown here is derived from an EMBL/GenBank/DDBJ whole genome shotgun (WGS) entry which is preliminary data.</text>
</comment>
<feature type="region of interest" description="Disordered" evidence="1">
    <location>
        <begin position="257"/>
        <end position="281"/>
    </location>
</feature>
<dbReference type="EMBL" id="AUBJ02000001">
    <property type="protein sequence ID" value="MCP2330537.1"/>
    <property type="molecule type" value="Genomic_DNA"/>
</dbReference>
<dbReference type="PANTHER" id="PTHR48100:SF2">
    <property type="entry name" value="CONSERVED PROTEIN"/>
    <property type="match status" value="1"/>
</dbReference>
<dbReference type="Proteomes" id="UP000791080">
    <property type="component" value="Unassembled WGS sequence"/>
</dbReference>
<name>A0ABT1JDH1_ACTCY</name>
<dbReference type="Gene3D" id="3.40.50.1240">
    <property type="entry name" value="Phosphoglycerate mutase-like"/>
    <property type="match status" value="1"/>
</dbReference>
<gene>
    <name evidence="2" type="ORF">G443_000807</name>
</gene>
<proteinExistence type="predicted"/>
<accession>A0ABT1JDH1</accession>
<dbReference type="Pfam" id="PF00300">
    <property type="entry name" value="His_Phos_1"/>
    <property type="match status" value="1"/>
</dbReference>
<dbReference type="SMART" id="SM00855">
    <property type="entry name" value="PGAM"/>
    <property type="match status" value="1"/>
</dbReference>
<dbReference type="CDD" id="cd07067">
    <property type="entry name" value="HP_PGM_like"/>
    <property type="match status" value="1"/>
</dbReference>
<feature type="compositionally biased region" description="Polar residues" evidence="1">
    <location>
        <begin position="1"/>
        <end position="17"/>
    </location>
</feature>
<evidence type="ECO:0000313" key="2">
    <source>
        <dbReference type="EMBL" id="MCP2330537.1"/>
    </source>
</evidence>
<feature type="region of interest" description="Disordered" evidence="1">
    <location>
        <begin position="1"/>
        <end position="35"/>
    </location>
</feature>
<dbReference type="InterPro" id="IPR029033">
    <property type="entry name" value="His_PPase_superfam"/>
</dbReference>
<sequence length="281" mass="29359">MTATDTPTDVMRDTTSWWGGGPPNGRGSSGVRSRGFSLGGRRPWSRLGSTDVATLILLRHARSVANSQGLLAGRAPGIGLDPDGAAQAAALPGRLSDVPLAAVHTSPLQRCLETLRPLEQARGLEPAVHDGLLEVDYGDWTLAELGALSTEPLWRVVQHHPSAAVFPGGEGLADVHARAVATVRQLDRQITAEHGPDAVWLACTHGDVIKSVLADALGIHLDSFQRIVVEPCSVSVVRYTELRPFVLRVNDQGDALGGLAPKPQAEPGTSSDAVVGGATGG</sequence>
<dbReference type="PANTHER" id="PTHR48100">
    <property type="entry name" value="BROAD-SPECIFICITY PHOSPHATASE YOR283W-RELATED"/>
    <property type="match status" value="1"/>
</dbReference>